<keyword evidence="8" id="KW-1185">Reference proteome</keyword>
<accession>A0A8X8AQN2</accession>
<keyword evidence="4" id="KW-0636">Prenylation</keyword>
<proteinExistence type="inferred from homology"/>
<evidence type="ECO:0000256" key="3">
    <source>
        <dbReference type="ARBA" id="ARBA00023288"/>
    </source>
</evidence>
<dbReference type="PANTHER" id="PTHR45811:SF80">
    <property type="entry name" value="COPPER TRANSPORT PROTEIN FAMILY-RELATED"/>
    <property type="match status" value="1"/>
</dbReference>
<evidence type="ECO:0000256" key="4">
    <source>
        <dbReference type="ARBA" id="ARBA00023289"/>
    </source>
</evidence>
<dbReference type="Pfam" id="PF00403">
    <property type="entry name" value="HMA"/>
    <property type="match status" value="1"/>
</dbReference>
<organism evidence="7 8">
    <name type="scientific">Brassica carinata</name>
    <name type="common">Ethiopian mustard</name>
    <name type="synonym">Abyssinian cabbage</name>
    <dbReference type="NCBI Taxonomy" id="52824"/>
    <lineage>
        <taxon>Eukaryota</taxon>
        <taxon>Viridiplantae</taxon>
        <taxon>Streptophyta</taxon>
        <taxon>Embryophyta</taxon>
        <taxon>Tracheophyta</taxon>
        <taxon>Spermatophyta</taxon>
        <taxon>Magnoliopsida</taxon>
        <taxon>eudicotyledons</taxon>
        <taxon>Gunneridae</taxon>
        <taxon>Pentapetalae</taxon>
        <taxon>rosids</taxon>
        <taxon>malvids</taxon>
        <taxon>Brassicales</taxon>
        <taxon>Brassicaceae</taxon>
        <taxon>Brassiceae</taxon>
        <taxon>Brassica</taxon>
    </lineage>
</organism>
<dbReference type="AlphaFoldDB" id="A0A8X8AQN2"/>
<dbReference type="InterPro" id="IPR051863">
    <property type="entry name" value="HIPP"/>
</dbReference>
<protein>
    <recommendedName>
        <fullName evidence="6">HMA domain-containing protein</fullName>
    </recommendedName>
</protein>
<evidence type="ECO:0000256" key="5">
    <source>
        <dbReference type="ARBA" id="ARBA00024045"/>
    </source>
</evidence>
<dbReference type="InterPro" id="IPR006121">
    <property type="entry name" value="HMA_dom"/>
</dbReference>
<dbReference type="Gene3D" id="3.30.70.100">
    <property type="match status" value="1"/>
</dbReference>
<comment type="caution">
    <text evidence="7">The sequence shown here is derived from an EMBL/GenBank/DDBJ whole genome shotgun (WGS) entry which is preliminary data.</text>
</comment>
<dbReference type="GO" id="GO:0046872">
    <property type="term" value="F:metal ion binding"/>
    <property type="evidence" value="ECO:0007669"/>
    <property type="project" value="UniProtKB-KW"/>
</dbReference>
<dbReference type="EMBL" id="JAAMPC010000005">
    <property type="protein sequence ID" value="KAG2310419.1"/>
    <property type="molecule type" value="Genomic_DNA"/>
</dbReference>
<dbReference type="Proteomes" id="UP000886595">
    <property type="component" value="Unassembled WGS sequence"/>
</dbReference>
<evidence type="ECO:0000313" key="7">
    <source>
        <dbReference type="EMBL" id="KAG2310419.1"/>
    </source>
</evidence>
<name>A0A8X8AQN2_BRACI</name>
<dbReference type="PROSITE" id="PS50846">
    <property type="entry name" value="HMA_2"/>
    <property type="match status" value="1"/>
</dbReference>
<evidence type="ECO:0000256" key="1">
    <source>
        <dbReference type="ARBA" id="ARBA00022481"/>
    </source>
</evidence>
<gene>
    <name evidence="7" type="ORF">Bca52824_021976</name>
</gene>
<keyword evidence="3" id="KW-0449">Lipoprotein</keyword>
<comment type="similarity">
    <text evidence="5">Belongs to the HIPP family.</text>
</comment>
<evidence type="ECO:0000313" key="8">
    <source>
        <dbReference type="Proteomes" id="UP000886595"/>
    </source>
</evidence>
<dbReference type="OrthoDB" id="1111409at2759"/>
<evidence type="ECO:0000256" key="2">
    <source>
        <dbReference type="ARBA" id="ARBA00022723"/>
    </source>
</evidence>
<reference evidence="7 8" key="1">
    <citation type="submission" date="2020-02" db="EMBL/GenBank/DDBJ databases">
        <authorList>
            <person name="Ma Q."/>
            <person name="Huang Y."/>
            <person name="Song X."/>
            <person name="Pei D."/>
        </authorList>
    </citation>
    <scope>NUCLEOTIDE SEQUENCE [LARGE SCALE GENOMIC DNA]</scope>
    <source>
        <strain evidence="7">Sxm20200214</strain>
        <tissue evidence="7">Leaf</tissue>
    </source>
</reference>
<feature type="domain" description="HMA" evidence="6">
    <location>
        <begin position="3"/>
        <end position="70"/>
    </location>
</feature>
<evidence type="ECO:0000259" key="6">
    <source>
        <dbReference type="PROSITE" id="PS50846"/>
    </source>
</evidence>
<sequence length="118" mass="13300">MPAQKSVLQLSFHEERIKKKVLATVSRFSGVTSIAIDDKTGKMTVVGEVDIPRIVKKLRKICEADIVTVEVVKPPEKKPDEPKKPEEPVACQIPFSYLYPYHSYYQPYCICNCGGSIK</sequence>
<keyword evidence="1" id="KW-0488">Methylation</keyword>
<keyword evidence="2" id="KW-0479">Metal-binding</keyword>
<dbReference type="PANTHER" id="PTHR45811">
    <property type="entry name" value="COPPER TRANSPORT PROTEIN FAMILY-RELATED"/>
    <property type="match status" value="1"/>
</dbReference>